<evidence type="ECO:0000313" key="2">
    <source>
        <dbReference type="Proteomes" id="UP001054857"/>
    </source>
</evidence>
<comment type="caution">
    <text evidence="1">The sequence shown here is derived from an EMBL/GenBank/DDBJ whole genome shotgun (WGS) entry which is preliminary data.</text>
</comment>
<organism evidence="1 2">
    <name type="scientific">Astrephomene gubernaculifera</name>
    <dbReference type="NCBI Taxonomy" id="47775"/>
    <lineage>
        <taxon>Eukaryota</taxon>
        <taxon>Viridiplantae</taxon>
        <taxon>Chlorophyta</taxon>
        <taxon>core chlorophytes</taxon>
        <taxon>Chlorophyceae</taxon>
        <taxon>CS clade</taxon>
        <taxon>Chlamydomonadales</taxon>
        <taxon>Astrephomenaceae</taxon>
        <taxon>Astrephomene</taxon>
    </lineage>
</organism>
<protein>
    <submittedName>
        <fullName evidence="1">Uncharacterized protein</fullName>
    </submittedName>
</protein>
<dbReference type="AlphaFoldDB" id="A0AAD3E2W1"/>
<keyword evidence="2" id="KW-1185">Reference proteome</keyword>
<reference evidence="1 2" key="1">
    <citation type="journal article" date="2021" name="Sci. Rep.">
        <title>Genome sequencing of the multicellular alga Astrephomene provides insights into convergent evolution of germ-soma differentiation.</title>
        <authorList>
            <person name="Yamashita S."/>
            <person name="Yamamoto K."/>
            <person name="Matsuzaki R."/>
            <person name="Suzuki S."/>
            <person name="Yamaguchi H."/>
            <person name="Hirooka S."/>
            <person name="Minakuchi Y."/>
            <person name="Miyagishima S."/>
            <person name="Kawachi M."/>
            <person name="Toyoda A."/>
            <person name="Nozaki H."/>
        </authorList>
    </citation>
    <scope>NUCLEOTIDE SEQUENCE [LARGE SCALE GENOMIC DNA]</scope>
    <source>
        <strain evidence="1 2">NIES-4017</strain>
    </source>
</reference>
<evidence type="ECO:0000313" key="1">
    <source>
        <dbReference type="EMBL" id="GFR50356.1"/>
    </source>
</evidence>
<dbReference type="Proteomes" id="UP001054857">
    <property type="component" value="Unassembled WGS sequence"/>
</dbReference>
<name>A0AAD3E2W1_9CHLO</name>
<accession>A0AAD3E2W1</accession>
<sequence length="365" mass="39693">MLRKGAQVVLQTERAGLQQTCAAAQAAFTRQFGAPASHDSPTTPLSPIMPGIVSLPRKAIGAALGLAGKAVAGAATSGSVKNLVSSFADKAIVSESIMKVEETDVAFWAYWLSVGGYSSPAGFKKFAEAAKTKVAAMEPQQVTDLVVAFHKVNYYDKDLFTGVAANISANFTKFETEQLLKVLSAFLEFGHYDQTAFDDIADSITYCNHYLAPIKSCPLELANAFAAYAKFEHERGDLFTALARGFSEQSLGKLDDETRKAVVLKALRAFHAFQFWPEATDALLYAAKSSAATYSADELKEVEKYQTLVEDAVGGELRVFKEGDDVDSVHWYGHHTSGPSSYQLYVFRDSLVPKQYSPASMRPMK</sequence>
<dbReference type="EMBL" id="BMAR01000037">
    <property type="protein sequence ID" value="GFR50356.1"/>
    <property type="molecule type" value="Genomic_DNA"/>
</dbReference>
<gene>
    <name evidence="1" type="ORF">Agub_g12566</name>
</gene>
<proteinExistence type="predicted"/>